<proteinExistence type="predicted"/>
<dbReference type="AlphaFoldDB" id="A0A8R1IAY5"/>
<keyword evidence="2" id="KW-1185">Reference proteome</keyword>
<dbReference type="EnsemblMetazoa" id="CJA24595.1">
    <property type="protein sequence ID" value="CJA24595.1"/>
    <property type="gene ID" value="WBGene00180167"/>
</dbReference>
<name>A0A8R1IAY5_CAEJA</name>
<dbReference type="Proteomes" id="UP000005237">
    <property type="component" value="Unassembled WGS sequence"/>
</dbReference>
<evidence type="ECO:0000313" key="2">
    <source>
        <dbReference type="Proteomes" id="UP000005237"/>
    </source>
</evidence>
<reference evidence="2" key="1">
    <citation type="submission" date="2010-08" db="EMBL/GenBank/DDBJ databases">
        <authorList>
            <consortium name="Caenorhabditis japonica Sequencing Consortium"/>
            <person name="Wilson R.K."/>
        </authorList>
    </citation>
    <scope>NUCLEOTIDE SEQUENCE [LARGE SCALE GENOMIC DNA]</scope>
    <source>
        <strain evidence="2">DF5081</strain>
    </source>
</reference>
<organism evidence="1 2">
    <name type="scientific">Caenorhabditis japonica</name>
    <dbReference type="NCBI Taxonomy" id="281687"/>
    <lineage>
        <taxon>Eukaryota</taxon>
        <taxon>Metazoa</taxon>
        <taxon>Ecdysozoa</taxon>
        <taxon>Nematoda</taxon>
        <taxon>Chromadorea</taxon>
        <taxon>Rhabditida</taxon>
        <taxon>Rhabditina</taxon>
        <taxon>Rhabditomorpha</taxon>
        <taxon>Rhabditoidea</taxon>
        <taxon>Rhabditidae</taxon>
        <taxon>Peloderinae</taxon>
        <taxon>Caenorhabditis</taxon>
    </lineage>
</organism>
<reference evidence="1" key="2">
    <citation type="submission" date="2022-06" db="UniProtKB">
        <authorList>
            <consortium name="EnsemblMetazoa"/>
        </authorList>
    </citation>
    <scope>IDENTIFICATION</scope>
    <source>
        <strain evidence="1">DF5081</strain>
    </source>
</reference>
<accession>A0A8R1IAY5</accession>
<protein>
    <submittedName>
        <fullName evidence="1">Uncharacterized protein</fullName>
    </submittedName>
</protein>
<sequence>MMPESIPKHPVLGRKTPVFSIENNCKGDQAPLGYHRLITFRRELFTCSAHEGQDNAYASSQRGMRTVGNRKVASLIGFSPITKHRASLCVSPISAVFPHTVESSRSVSTTTHAVHASKHIPRNDIKPLSWKQLEA</sequence>
<evidence type="ECO:0000313" key="1">
    <source>
        <dbReference type="EnsemblMetazoa" id="CJA24595.1"/>
    </source>
</evidence>